<evidence type="ECO:0000256" key="1">
    <source>
        <dbReference type="SAM" id="MobiDB-lite"/>
    </source>
</evidence>
<feature type="compositionally biased region" description="Pro residues" evidence="1">
    <location>
        <begin position="1563"/>
        <end position="1578"/>
    </location>
</feature>
<feature type="compositionally biased region" description="Basic and acidic residues" evidence="1">
    <location>
        <begin position="1608"/>
        <end position="1618"/>
    </location>
</feature>
<feature type="compositionally biased region" description="Polar residues" evidence="1">
    <location>
        <begin position="1433"/>
        <end position="1457"/>
    </location>
</feature>
<feature type="region of interest" description="Disordered" evidence="1">
    <location>
        <begin position="197"/>
        <end position="312"/>
    </location>
</feature>
<feature type="compositionally biased region" description="Acidic residues" evidence="1">
    <location>
        <begin position="492"/>
        <end position="502"/>
    </location>
</feature>
<feature type="compositionally biased region" description="Basic residues" evidence="1">
    <location>
        <begin position="1697"/>
        <end position="1708"/>
    </location>
</feature>
<feature type="region of interest" description="Disordered" evidence="1">
    <location>
        <begin position="1140"/>
        <end position="1419"/>
    </location>
</feature>
<dbReference type="Pfam" id="PF24054">
    <property type="entry name" value="DUF7357"/>
    <property type="match status" value="1"/>
</dbReference>
<feature type="compositionally biased region" description="Acidic residues" evidence="1">
    <location>
        <begin position="578"/>
        <end position="612"/>
    </location>
</feature>
<feature type="compositionally biased region" description="Low complexity" evidence="1">
    <location>
        <begin position="683"/>
        <end position="700"/>
    </location>
</feature>
<feature type="compositionally biased region" description="Low complexity" evidence="1">
    <location>
        <begin position="728"/>
        <end position="738"/>
    </location>
</feature>
<sequence length="1708" mass="186528">MASHLRLRLVVRRNGLPETNIIWPVPLENKPTIAKLLEDVNQILPLESADWGLEDYAVELKGSDGVYFECLHFQPVQSVLKEDDQVFIRPLFTDDIRRRRVSGRHQISNDGRHLIDGLAFGRPLLGAPRGRPVFDIPPRKRRRVGPTEQDDLDEDDEDDADYGEPQEEQEPMLLLTNGEDQIPSRRKSVRIAADFDNLDSDNDLGNENDEEIEDEQLEDDVSMEHTSEEDEDDDMEYEQDEAEDDLEKELEDLQSSAEEDHVQNDEEIPVSKSSANNETRQTSRRASRATAKENDTTSAEPTGQRVAGEKPKDEVGALLTAFPTAPVQVCREVLAAEVGDLRKSYLTLSQAFAPKLPESELLKRWRNRDDHSAEESNEGSVEEDGVADGDVGGDEDLEEDEDDDEDDDDEVTPFIRRFDRQGLPPGSISSGNALKAMAAISKSFETDKSDSNSKSTSQTLTSGRLSFEEPGKAKSAEDEEETSSSGTSSSSEEGEVNDESSSDDASSSDEQSGGDGDAAKGKGPEASDTSSSDDDSDSDSDSAPEERSAKTGAITRGQRSLGNALGPTSPVASSSSSEDSDADDETSSDDSSEDDSSDEDTSSESDSEETEMSEEKAGPNSKSAPAIPSGAGSQEQPSSEPAVYTGVPGAGKISTKKRNARRRVAAKHKAAQSQSAESPILGTTTDSNVSVSVVPDSSTKTTEKSKAEIEKELFEAKRKALLEALASGGVEVGPSGESTLDSSQVSQKRKRDEATPAKLDQTSQQPSSTVTGGNTVNAEEESPSSTQKRRRLDLGAGRRMLFGALGLRNPKSKDDEEKLRDKLMKDVKPLQNARLVADGLETKKPEAEKPKESADVDENAWREKITYRAVECCQEGVELSEPPFPFVQRWDPQQQNAWFQKNNKRGGKGKKAERNQSHFYQQDDSRSRSHDESHDWVENYQDTTFNSAQQLDDVPMELNYDDVEEPDVSKNVDETTRLTDIDDLPSLPKNLDDLLPLRPGEAQNGMVITWKQFILSKATNWQPQVLSLTGVICRIDDDATGLEVMLAKRDRELEQTEKQYDDLTGQRVYDKFDAPDTEDEAEDEETRRMNEGYRTLSFSAIMEPRVLQPAIPLEEASQEPTIPSIEDEPTEPVVPKEISTHAEVTDETTSQPEEVTADVDCTTDLKDTTFEGFDDTVPPEEESCSDASENKVKTPVAAVTNGLDQESEALVEGTAQDPSLQDSEKARSPAEKSVSDLSQVSSPSRQLHDETTSMLYGLSAGDEQSLGPSCDIPSTPSASAPNVDMMVSDPVHDQDETSIQIHETDVIMGTPRFTYPRPEAPPSSTSSVHSGRQLDLSMDLGVDQPLSFRAMTDDSAEMNDVDAPAATGDSQANSNHDEETTPVPPSPQKGKDFDTPKKSTPRMKESPSNKDVADSNASTPCSLASLGTVWCTAVSSRQTQSPSKSQLLSILRSQKSQRASERDLEYEAAMRKLDGFSDDDDEDETSQSVSKISDSFASKSSKLPVTSSSFSAAVNNDWNMGNDPESDRLSPLPTHARTDVAISPPPTSRRRAPVQEYPIPSSSSPPPRIKQRVSPPPVGARRKSERVSSSRFSLPPGTQVLEISSDSDEPKFTEHYADDDKDDTYSPANDLAKDDFSPASLPRGSGWVKKTRLPKSSSAPVASQKKAAKVSRAASASQSSYGSQLKRMESAAAAMKRLNKGRKSSAKF</sequence>
<dbReference type="RefSeq" id="XP_007832944.1">
    <property type="nucleotide sequence ID" value="XM_007834753.1"/>
</dbReference>
<gene>
    <name evidence="3" type="ORF">PFICI_06172</name>
</gene>
<feature type="region of interest" description="Disordered" evidence="1">
    <location>
        <begin position="1433"/>
        <end position="1708"/>
    </location>
</feature>
<feature type="compositionally biased region" description="Acidic residues" evidence="1">
    <location>
        <begin position="375"/>
        <end position="411"/>
    </location>
</feature>
<feature type="compositionally biased region" description="Basic and acidic residues" evidence="1">
    <location>
        <begin position="1458"/>
        <end position="1475"/>
    </location>
</feature>
<evidence type="ECO:0000259" key="2">
    <source>
        <dbReference type="Pfam" id="PF24054"/>
    </source>
</evidence>
<feature type="compositionally biased region" description="Basic and acidic residues" evidence="1">
    <location>
        <begin position="357"/>
        <end position="374"/>
    </location>
</feature>
<feature type="compositionally biased region" description="Low complexity" evidence="1">
    <location>
        <begin position="1488"/>
        <end position="1511"/>
    </location>
</feature>
<feature type="compositionally biased region" description="Acidic residues" evidence="1">
    <location>
        <begin position="531"/>
        <end position="543"/>
    </location>
</feature>
<organism evidence="3 4">
    <name type="scientific">Pestalotiopsis fici (strain W106-1 / CGMCC3.15140)</name>
    <dbReference type="NCBI Taxonomy" id="1229662"/>
    <lineage>
        <taxon>Eukaryota</taxon>
        <taxon>Fungi</taxon>
        <taxon>Dikarya</taxon>
        <taxon>Ascomycota</taxon>
        <taxon>Pezizomycotina</taxon>
        <taxon>Sordariomycetes</taxon>
        <taxon>Xylariomycetidae</taxon>
        <taxon>Amphisphaeriales</taxon>
        <taxon>Sporocadaceae</taxon>
        <taxon>Pestalotiopsis</taxon>
    </lineage>
</organism>
<dbReference type="HOGENOM" id="CLU_002397_0_0_1"/>
<feature type="compositionally biased region" description="Polar residues" evidence="1">
    <location>
        <begin position="760"/>
        <end position="777"/>
    </location>
</feature>
<feature type="compositionally biased region" description="Acidic residues" evidence="1">
    <location>
        <begin position="1476"/>
        <end position="1485"/>
    </location>
</feature>
<dbReference type="OrthoDB" id="5368821at2759"/>
<feature type="region of interest" description="Disordered" evidence="1">
    <location>
        <begin position="728"/>
        <end position="857"/>
    </location>
</feature>
<accession>W3X534</accession>
<keyword evidence="4" id="KW-1185">Reference proteome</keyword>
<feature type="compositionally biased region" description="Basic and acidic residues" evidence="1">
    <location>
        <begin position="466"/>
        <end position="476"/>
    </location>
</feature>
<feature type="compositionally biased region" description="Low complexity" evidence="1">
    <location>
        <begin position="1235"/>
        <end position="1244"/>
    </location>
</feature>
<feature type="compositionally biased region" description="Basic and acidic residues" evidence="1">
    <location>
        <begin position="910"/>
        <end position="934"/>
    </location>
</feature>
<dbReference type="EMBL" id="KI912112">
    <property type="protein sequence ID" value="ETS81170.1"/>
    <property type="molecule type" value="Genomic_DNA"/>
</dbReference>
<feature type="compositionally biased region" description="Basic and acidic residues" evidence="1">
    <location>
        <begin position="1389"/>
        <end position="1413"/>
    </location>
</feature>
<feature type="domain" description="DUF7357" evidence="2">
    <location>
        <begin position="5"/>
        <end position="139"/>
    </location>
</feature>
<feature type="compositionally biased region" description="Basic residues" evidence="1">
    <location>
        <begin position="654"/>
        <end position="670"/>
    </location>
</feature>
<feature type="region of interest" description="Disordered" evidence="1">
    <location>
        <begin position="129"/>
        <end position="181"/>
    </location>
</feature>
<feature type="compositionally biased region" description="Low complexity" evidence="1">
    <location>
        <begin position="1654"/>
        <end position="1680"/>
    </location>
</feature>
<feature type="compositionally biased region" description="Basic and acidic residues" evidence="1">
    <location>
        <begin position="1222"/>
        <end position="1234"/>
    </location>
</feature>
<feature type="region of interest" description="Disordered" evidence="1">
    <location>
        <begin position="357"/>
        <end position="706"/>
    </location>
</feature>
<dbReference type="GeneID" id="19271185"/>
<dbReference type="Proteomes" id="UP000030651">
    <property type="component" value="Unassembled WGS sequence"/>
</dbReference>
<feature type="compositionally biased region" description="Basic and acidic residues" evidence="1">
    <location>
        <begin position="840"/>
        <end position="857"/>
    </location>
</feature>
<dbReference type="eggNOG" id="ENOG502SF1H">
    <property type="taxonomic scope" value="Eukaryota"/>
</dbReference>
<dbReference type="OMA" id="RSHDESH"/>
<dbReference type="InterPro" id="IPR055781">
    <property type="entry name" value="DUF7357"/>
</dbReference>
<evidence type="ECO:0000313" key="3">
    <source>
        <dbReference type="EMBL" id="ETS81170.1"/>
    </source>
</evidence>
<dbReference type="InParanoid" id="W3X534"/>
<protein>
    <recommendedName>
        <fullName evidence="2">DUF7357 domain-containing protein</fullName>
    </recommendedName>
</protein>
<feature type="compositionally biased region" description="Acidic residues" evidence="1">
    <location>
        <begin position="197"/>
        <end position="252"/>
    </location>
</feature>
<feature type="region of interest" description="Disordered" evidence="1">
    <location>
        <begin position="901"/>
        <end position="934"/>
    </location>
</feature>
<evidence type="ECO:0000313" key="4">
    <source>
        <dbReference type="Proteomes" id="UP000030651"/>
    </source>
</evidence>
<dbReference type="KEGG" id="pfy:PFICI_06172"/>
<feature type="compositionally biased region" description="Basic and acidic residues" evidence="1">
    <location>
        <begin position="811"/>
        <end position="828"/>
    </location>
</feature>
<name>W3X534_PESFW</name>
<feature type="compositionally biased region" description="Acidic residues" evidence="1">
    <location>
        <begin position="148"/>
        <end position="170"/>
    </location>
</feature>
<reference evidence="4" key="1">
    <citation type="journal article" date="2015" name="BMC Genomics">
        <title>Genomic and transcriptomic analysis of the endophytic fungus Pestalotiopsis fici reveals its lifestyle and high potential for synthesis of natural products.</title>
        <authorList>
            <person name="Wang X."/>
            <person name="Zhang X."/>
            <person name="Liu L."/>
            <person name="Xiang M."/>
            <person name="Wang W."/>
            <person name="Sun X."/>
            <person name="Che Y."/>
            <person name="Guo L."/>
            <person name="Liu G."/>
            <person name="Guo L."/>
            <person name="Wang C."/>
            <person name="Yin W.B."/>
            <person name="Stadler M."/>
            <person name="Zhang X."/>
            <person name="Liu X."/>
        </authorList>
    </citation>
    <scope>NUCLEOTIDE SEQUENCE [LARGE SCALE GENOMIC DNA]</scope>
    <source>
        <strain evidence="4">W106-1 / CGMCC3.15140</strain>
    </source>
</reference>
<feature type="compositionally biased region" description="Acidic residues" evidence="1">
    <location>
        <begin position="1172"/>
        <end position="1184"/>
    </location>
</feature>
<dbReference type="STRING" id="1229662.W3X534"/>
<proteinExistence type="predicted"/>